<dbReference type="InterPro" id="IPR006027">
    <property type="entry name" value="NusB_RsmB_TIM44"/>
</dbReference>
<keyword evidence="3 6" id="KW-0694">RNA-binding</keyword>
<dbReference type="GO" id="GO:0031564">
    <property type="term" value="P:transcription antitermination"/>
    <property type="evidence" value="ECO:0007669"/>
    <property type="project" value="UniProtKB-KW"/>
</dbReference>
<dbReference type="GO" id="GO:0003723">
    <property type="term" value="F:RNA binding"/>
    <property type="evidence" value="ECO:0007669"/>
    <property type="project" value="UniProtKB-UniRule"/>
</dbReference>
<keyword evidence="4 6" id="KW-0805">Transcription regulation</keyword>
<name>A0A2I1IL72_9ACTO</name>
<comment type="similarity">
    <text evidence="1 6">Belongs to the NusB family.</text>
</comment>
<dbReference type="GO" id="GO:0005829">
    <property type="term" value="C:cytosol"/>
    <property type="evidence" value="ECO:0007669"/>
    <property type="project" value="TreeGrafter"/>
</dbReference>
<evidence type="ECO:0000256" key="3">
    <source>
        <dbReference type="ARBA" id="ARBA00022884"/>
    </source>
</evidence>
<sequence>MSKKKSRKFTGRTRARSRAVDTLFEADQRGFGSTPDRIKDLARARQVVSTAQTGIPPYAYEIVVGVAEHVSEIDEAIAANATNWTIDRMPGVDLAILRVGAWEILFNPEIDGPIAIKEAMNIAEVIASEKTPAFVNAILDRINKVAKARSAVFGSTTVPEDFGEGIDLPDLAKLPAGSVLVDSQDANPSGEGEQDLGQDRADSPGGSYEQNATAGNEPASANADASLASPTASLDAPSQAGPEPTSEGCPSNQPDAQSGQEQASANKLDASEPSSSVRSEDQQELVAQALANLAAGDYIADQEEE</sequence>
<reference evidence="9 10" key="1">
    <citation type="submission" date="2017-12" db="EMBL/GenBank/DDBJ databases">
        <title>Phylogenetic diversity of female urinary microbiome.</title>
        <authorList>
            <person name="Thomas-White K."/>
            <person name="Wolfe A.J."/>
        </authorList>
    </citation>
    <scope>NUCLEOTIDE SEQUENCE [LARGE SCALE GENOMIC DNA]</scope>
    <source>
        <strain evidence="9 10">UMB0402</strain>
    </source>
</reference>
<evidence type="ECO:0000256" key="7">
    <source>
        <dbReference type="SAM" id="MobiDB-lite"/>
    </source>
</evidence>
<dbReference type="SUPFAM" id="SSF48013">
    <property type="entry name" value="NusB-like"/>
    <property type="match status" value="1"/>
</dbReference>
<dbReference type="PANTHER" id="PTHR11078:SF3">
    <property type="entry name" value="ANTITERMINATION NUSB DOMAIN-CONTAINING PROTEIN"/>
    <property type="match status" value="1"/>
</dbReference>
<evidence type="ECO:0000313" key="9">
    <source>
        <dbReference type="EMBL" id="PKY71871.1"/>
    </source>
</evidence>
<dbReference type="Proteomes" id="UP000235122">
    <property type="component" value="Unassembled WGS sequence"/>
</dbReference>
<dbReference type="PANTHER" id="PTHR11078">
    <property type="entry name" value="N UTILIZATION SUBSTANCE PROTEIN B-RELATED"/>
    <property type="match status" value="1"/>
</dbReference>
<comment type="caution">
    <text evidence="9">The sequence shown here is derived from an EMBL/GenBank/DDBJ whole genome shotgun (WGS) entry which is preliminary data.</text>
</comment>
<dbReference type="InterPro" id="IPR011605">
    <property type="entry name" value="NusB_fam"/>
</dbReference>
<evidence type="ECO:0000256" key="4">
    <source>
        <dbReference type="ARBA" id="ARBA00023015"/>
    </source>
</evidence>
<dbReference type="RefSeq" id="WP_024331689.1">
    <property type="nucleotide sequence ID" value="NZ_JASOXK010000006.1"/>
</dbReference>
<keyword evidence="5 6" id="KW-0804">Transcription</keyword>
<dbReference type="GO" id="GO:0006353">
    <property type="term" value="P:DNA-templated transcription termination"/>
    <property type="evidence" value="ECO:0007669"/>
    <property type="project" value="UniProtKB-UniRule"/>
</dbReference>
<dbReference type="EMBL" id="PKKO01000005">
    <property type="protein sequence ID" value="PKY71871.1"/>
    <property type="molecule type" value="Genomic_DNA"/>
</dbReference>
<dbReference type="STRING" id="33007.HMPREF3198_02195"/>
<evidence type="ECO:0000256" key="1">
    <source>
        <dbReference type="ARBA" id="ARBA00005952"/>
    </source>
</evidence>
<dbReference type="Gene3D" id="1.10.940.10">
    <property type="entry name" value="NusB-like"/>
    <property type="match status" value="1"/>
</dbReference>
<gene>
    <name evidence="6 9" type="primary">nusB</name>
    <name evidence="9" type="ORF">CYJ19_09135</name>
</gene>
<protein>
    <recommendedName>
        <fullName evidence="6">Transcription antitermination protein NusB</fullName>
    </recommendedName>
    <alternativeName>
        <fullName evidence="6">Antitermination factor NusB</fullName>
    </alternativeName>
</protein>
<evidence type="ECO:0000256" key="6">
    <source>
        <dbReference type="HAMAP-Rule" id="MF_00073"/>
    </source>
</evidence>
<keyword evidence="2 6" id="KW-0889">Transcription antitermination</keyword>
<feature type="domain" description="NusB/RsmB/TIM44" evidence="8">
    <location>
        <begin position="14"/>
        <end position="144"/>
    </location>
</feature>
<feature type="region of interest" description="Disordered" evidence="7">
    <location>
        <begin position="181"/>
        <end position="283"/>
    </location>
</feature>
<comment type="function">
    <text evidence="6">Involved in transcription antitermination. Required for transcription of ribosomal RNA (rRNA) genes. Binds specifically to the boxA antiterminator sequence of the ribosomal RNA (rrn) operons.</text>
</comment>
<dbReference type="Pfam" id="PF01029">
    <property type="entry name" value="NusB"/>
    <property type="match status" value="1"/>
</dbReference>
<dbReference type="GeneID" id="35866947"/>
<dbReference type="InterPro" id="IPR035926">
    <property type="entry name" value="NusB-like_sf"/>
</dbReference>
<proteinExistence type="inferred from homology"/>
<feature type="compositionally biased region" description="Polar residues" evidence="7">
    <location>
        <begin position="248"/>
        <end position="265"/>
    </location>
</feature>
<evidence type="ECO:0000259" key="8">
    <source>
        <dbReference type="Pfam" id="PF01029"/>
    </source>
</evidence>
<accession>A0A2I1IL72</accession>
<keyword evidence="10" id="KW-1185">Reference proteome</keyword>
<organism evidence="9 10">
    <name type="scientific">Winkia neuii</name>
    <dbReference type="NCBI Taxonomy" id="33007"/>
    <lineage>
        <taxon>Bacteria</taxon>
        <taxon>Bacillati</taxon>
        <taxon>Actinomycetota</taxon>
        <taxon>Actinomycetes</taxon>
        <taxon>Actinomycetales</taxon>
        <taxon>Actinomycetaceae</taxon>
        <taxon>Winkia</taxon>
    </lineage>
</organism>
<evidence type="ECO:0000256" key="2">
    <source>
        <dbReference type="ARBA" id="ARBA00022814"/>
    </source>
</evidence>
<evidence type="ECO:0000256" key="5">
    <source>
        <dbReference type="ARBA" id="ARBA00023163"/>
    </source>
</evidence>
<dbReference type="AlphaFoldDB" id="A0A2I1IL72"/>
<dbReference type="HAMAP" id="MF_00073">
    <property type="entry name" value="NusB"/>
    <property type="match status" value="1"/>
</dbReference>
<evidence type="ECO:0000313" key="10">
    <source>
        <dbReference type="Proteomes" id="UP000235122"/>
    </source>
</evidence>
<dbReference type="NCBIfam" id="TIGR01951">
    <property type="entry name" value="nusB"/>
    <property type="match status" value="1"/>
</dbReference>